<dbReference type="PANTHER" id="PTHR10357">
    <property type="entry name" value="ALPHA-AMYLASE FAMILY MEMBER"/>
    <property type="match status" value="1"/>
</dbReference>
<dbReference type="SUPFAM" id="SSF51445">
    <property type="entry name" value="(Trans)glycosidases"/>
    <property type="match status" value="1"/>
</dbReference>
<dbReference type="PANTHER" id="PTHR10357:SF210">
    <property type="entry name" value="MALTODEXTRIN GLUCOSIDASE"/>
    <property type="match status" value="1"/>
</dbReference>
<evidence type="ECO:0000313" key="6">
    <source>
        <dbReference type="Proteomes" id="UP000007388"/>
    </source>
</evidence>
<feature type="region of interest" description="Disordered" evidence="3">
    <location>
        <begin position="517"/>
        <end position="540"/>
    </location>
</feature>
<evidence type="ECO:0000256" key="2">
    <source>
        <dbReference type="ARBA" id="ARBA00023295"/>
    </source>
</evidence>
<proteinExistence type="predicted"/>
<dbReference type="InterPro" id="IPR017853">
    <property type="entry name" value="GH"/>
</dbReference>
<sequence>MNHHDLEHVDPPFPELGEEVELFLETEAREGVLLYERDGELQKKPMAPWERGLKARVPVHASPFRYCFRLPQGYLGSHGLEKTLPRYDRFFHLLAKPLPPEWALGTVFYQIFPDRFRQGRPELAPKEGAWLYGGRPIRKKAWHEPPGEDGAREFYGGDLFGVLEALPYLEALGVEALYLTPIFQSPSSHRYDTEDYHRVDPHLGGEEALRALYEALEARGMKLILDGVFNHVGATHPWFQKALKDPSSPEREMFTFYPDGSYASFWGVKHMPKLDYASALTQERFVFGKEAPIRYWMRLAHGWRLDVAHSIGEGGTNRKNARWLRALARAAKEEREDALVFGELSYDTVPTLRAHTLDGAMHYAGFAHPVMEWLSGRDLYGNPVALEAEEAWRALFDHYAALPLQLRHTMYTLLSSHDIPRALWRLRGDKERFKTAYALLFAFPGSPAVYYGDEVGLSQPNPYEVWRGDPYCRAPFPWDEALWDKDLLAFLRRLILLKKTHPALRLGGLLPLKAPRGSWPSGGATGGGRSGPSSPRKRRVFPFPGGWTFFREGRWRGRWRRGTCSLSPRSEGMRLRGLCSGEGRRFSQSS</sequence>
<feature type="domain" description="Glycosyl hydrolase family 13 catalytic" evidence="4">
    <location>
        <begin position="110"/>
        <end position="498"/>
    </location>
</feature>
<dbReference type="AlphaFoldDB" id="H9ZPP8"/>
<dbReference type="SMART" id="SM00642">
    <property type="entry name" value="Aamy"/>
    <property type="match status" value="1"/>
</dbReference>
<dbReference type="Gene3D" id="3.20.20.80">
    <property type="entry name" value="Glycosidases"/>
    <property type="match status" value="1"/>
</dbReference>
<dbReference type="HOGENOM" id="CLU_006462_6_4_0"/>
<dbReference type="PATRIC" id="fig|798128.4.peg.385"/>
<dbReference type="GO" id="GO:0016798">
    <property type="term" value="F:hydrolase activity, acting on glycosyl bonds"/>
    <property type="evidence" value="ECO:0007669"/>
    <property type="project" value="UniProtKB-KW"/>
</dbReference>
<gene>
    <name evidence="5" type="ORF">TtJL18_0399</name>
</gene>
<organism evidence="5 6">
    <name type="scientific">Thermus thermophilus JL-18</name>
    <dbReference type="NCBI Taxonomy" id="798128"/>
    <lineage>
        <taxon>Bacteria</taxon>
        <taxon>Thermotogati</taxon>
        <taxon>Deinococcota</taxon>
        <taxon>Deinococci</taxon>
        <taxon>Thermales</taxon>
        <taxon>Thermaceae</taxon>
        <taxon>Thermus</taxon>
    </lineage>
</organism>
<accession>H9ZPP8</accession>
<dbReference type="STRING" id="798128.TtJL18_0399"/>
<dbReference type="CDD" id="cd11338">
    <property type="entry name" value="AmyAc_CMD"/>
    <property type="match status" value="1"/>
</dbReference>
<evidence type="ECO:0000256" key="1">
    <source>
        <dbReference type="ARBA" id="ARBA00022801"/>
    </source>
</evidence>
<dbReference type="KEGG" id="ttl:TtJL18_0399"/>
<protein>
    <submittedName>
        <fullName evidence="5">Glycosidase</fullName>
    </submittedName>
</protein>
<keyword evidence="1" id="KW-0378">Hydrolase</keyword>
<dbReference type="InterPro" id="IPR006047">
    <property type="entry name" value="GH13_cat_dom"/>
</dbReference>
<keyword evidence="2 5" id="KW-0326">Glycosidase</keyword>
<evidence type="ECO:0000256" key="3">
    <source>
        <dbReference type="SAM" id="MobiDB-lite"/>
    </source>
</evidence>
<evidence type="ECO:0000259" key="4">
    <source>
        <dbReference type="SMART" id="SM00642"/>
    </source>
</evidence>
<reference evidence="5 6" key="1">
    <citation type="journal article" date="2013" name="Genome Announc.">
        <title>Whole Genome Sequencing of Thermus oshimai JL-2 and Thermus thermophilus JL-18, Incomplete Denitrifiers from the United States Great Basin.</title>
        <authorList>
            <person name="Murugapiran S.K."/>
            <person name="Huntemann M."/>
            <person name="Wei C.L."/>
            <person name="Han J."/>
            <person name="Detter J.C."/>
            <person name="Han C.S."/>
            <person name="Erkkila T.H."/>
            <person name="Teshima H."/>
            <person name="Chen A."/>
            <person name="Kyrpides N."/>
            <person name="Mavrommatis K."/>
            <person name="Markowitz V."/>
            <person name="Szeto E."/>
            <person name="Ivanova N."/>
            <person name="Pagani I."/>
            <person name="Lam J."/>
            <person name="McDonald A.I."/>
            <person name="Dodsworth J.A."/>
            <person name="Pati A."/>
            <person name="Goodwin L."/>
            <person name="Peters L."/>
            <person name="Pitluck S."/>
            <person name="Woyke T."/>
            <person name="Hedlund B.P."/>
        </authorList>
    </citation>
    <scope>NUCLEOTIDE SEQUENCE [LARGE SCALE GENOMIC DNA]</scope>
    <source>
        <strain evidence="5 6">JL-18</strain>
    </source>
</reference>
<evidence type="ECO:0000313" key="5">
    <source>
        <dbReference type="EMBL" id="AFH38308.1"/>
    </source>
</evidence>
<dbReference type="Proteomes" id="UP000007388">
    <property type="component" value="Chromosome"/>
</dbReference>
<dbReference type="EMBL" id="CP003252">
    <property type="protein sequence ID" value="AFH38308.1"/>
    <property type="molecule type" value="Genomic_DNA"/>
</dbReference>
<dbReference type="Pfam" id="PF00128">
    <property type="entry name" value="Alpha-amylase"/>
    <property type="match status" value="1"/>
</dbReference>
<dbReference type="GO" id="GO:0005975">
    <property type="term" value="P:carbohydrate metabolic process"/>
    <property type="evidence" value="ECO:0007669"/>
    <property type="project" value="InterPro"/>
</dbReference>
<name>H9ZPP8_THETH</name>